<evidence type="ECO:0000313" key="2">
    <source>
        <dbReference type="Proteomes" id="UP000076580"/>
    </source>
</evidence>
<organism evidence="1 2">
    <name type="scientific">Drechmeria coniospora</name>
    <name type="common">Nematophagous fungus</name>
    <name type="synonym">Meria coniospora</name>
    <dbReference type="NCBI Taxonomy" id="98403"/>
    <lineage>
        <taxon>Eukaryota</taxon>
        <taxon>Fungi</taxon>
        <taxon>Dikarya</taxon>
        <taxon>Ascomycota</taxon>
        <taxon>Pezizomycotina</taxon>
        <taxon>Sordariomycetes</taxon>
        <taxon>Hypocreomycetidae</taxon>
        <taxon>Hypocreales</taxon>
        <taxon>Ophiocordycipitaceae</taxon>
        <taxon>Drechmeria</taxon>
    </lineage>
</organism>
<dbReference type="AlphaFoldDB" id="A0A151GE09"/>
<name>A0A151GE09_DRECN</name>
<keyword evidence="2" id="KW-1185">Reference proteome</keyword>
<dbReference type="Proteomes" id="UP000076580">
    <property type="component" value="Chromosome 03"/>
</dbReference>
<reference evidence="1 2" key="1">
    <citation type="journal article" date="2016" name="Sci. Rep.">
        <title>Insights into Adaptations to a Near-Obligate Nematode Endoparasitic Lifestyle from the Finished Genome of Drechmeria coniospora.</title>
        <authorList>
            <person name="Zhang L."/>
            <person name="Zhou Z."/>
            <person name="Guo Q."/>
            <person name="Fokkens L."/>
            <person name="Miskei M."/>
            <person name="Pocsi I."/>
            <person name="Zhang W."/>
            <person name="Chen M."/>
            <person name="Wang L."/>
            <person name="Sun Y."/>
            <person name="Donzelli B.G."/>
            <person name="Gibson D.M."/>
            <person name="Nelson D.R."/>
            <person name="Luo J.G."/>
            <person name="Rep M."/>
            <person name="Liu H."/>
            <person name="Yang S."/>
            <person name="Wang J."/>
            <person name="Krasnoff S.B."/>
            <person name="Xu Y."/>
            <person name="Molnar I."/>
            <person name="Lin M."/>
        </authorList>
    </citation>
    <scope>NUCLEOTIDE SEQUENCE [LARGE SCALE GENOMIC DNA]</scope>
    <source>
        <strain evidence="1 2">ARSEF 6962</strain>
    </source>
</reference>
<proteinExistence type="predicted"/>
<dbReference type="InParanoid" id="A0A151GE09"/>
<comment type="caution">
    <text evidence="1">The sequence shown here is derived from an EMBL/GenBank/DDBJ whole genome shotgun (WGS) entry which is preliminary data.</text>
</comment>
<accession>A0A151GE09</accession>
<gene>
    <name evidence="1" type="ORF">DCS_07289</name>
</gene>
<protein>
    <submittedName>
        <fullName evidence="1">Uncharacterized protein</fullName>
    </submittedName>
</protein>
<evidence type="ECO:0000313" key="1">
    <source>
        <dbReference type="EMBL" id="KYK55326.1"/>
    </source>
</evidence>
<dbReference type="GeneID" id="63719932"/>
<dbReference type="RefSeq" id="XP_040654678.1">
    <property type="nucleotide sequence ID" value="XM_040804574.1"/>
</dbReference>
<dbReference type="EMBL" id="LAYC01000003">
    <property type="protein sequence ID" value="KYK55326.1"/>
    <property type="molecule type" value="Genomic_DNA"/>
</dbReference>
<sequence length="110" mass="12443">MLDAVEAGCERDEVSAERNQDAWQEIDSAGLSTGSLLTTETLVGQDGWLAWNWDGERVTGGRSEGRTHTLQRHARGFASYRGDDMERYRHGWVAGEERQRLTSYLEGRAR</sequence>